<dbReference type="InterPro" id="IPR018765">
    <property type="entry name" value="DUF2341"/>
</dbReference>
<dbReference type="Gene3D" id="2.60.120.200">
    <property type="match status" value="6"/>
</dbReference>
<dbReference type="InterPro" id="IPR006558">
    <property type="entry name" value="LamG-like"/>
</dbReference>
<proteinExistence type="predicted"/>
<keyword evidence="3" id="KW-0677">Repeat</keyword>
<feature type="compositionally biased region" description="Gly residues" evidence="6">
    <location>
        <begin position="80"/>
        <end position="102"/>
    </location>
</feature>
<feature type="region of interest" description="Disordered" evidence="6">
    <location>
        <begin position="1765"/>
        <end position="1796"/>
    </location>
</feature>
<dbReference type="Pfam" id="PF00630">
    <property type="entry name" value="Filamin"/>
    <property type="match status" value="1"/>
</dbReference>
<gene>
    <name evidence="9" type="ORF">CBR_g151</name>
</gene>
<dbReference type="Gene3D" id="2.120.10.80">
    <property type="entry name" value="Kelch-type beta propeller"/>
    <property type="match status" value="2"/>
</dbReference>
<dbReference type="InterPro" id="IPR037524">
    <property type="entry name" value="PA14/GLEYA"/>
</dbReference>
<evidence type="ECO:0000313" key="10">
    <source>
        <dbReference type="Proteomes" id="UP000265515"/>
    </source>
</evidence>
<dbReference type="Gramene" id="GBG58751">
    <property type="protein sequence ID" value="GBG58751"/>
    <property type="gene ID" value="CBR_g151"/>
</dbReference>
<evidence type="ECO:0000256" key="1">
    <source>
        <dbReference type="ARBA" id="ARBA00022441"/>
    </source>
</evidence>
<evidence type="ECO:0000256" key="6">
    <source>
        <dbReference type="SAM" id="MobiDB-lite"/>
    </source>
</evidence>
<dbReference type="Pfam" id="PF07691">
    <property type="entry name" value="PA14"/>
    <property type="match status" value="1"/>
</dbReference>
<feature type="domain" description="SUEL-type lectin" evidence="7">
    <location>
        <begin position="4130"/>
        <end position="4216"/>
    </location>
</feature>
<dbReference type="InterPro" id="IPR017868">
    <property type="entry name" value="Filamin/ABP280_repeat-like"/>
</dbReference>
<evidence type="ECO:0008006" key="11">
    <source>
        <dbReference type="Google" id="ProtNLM"/>
    </source>
</evidence>
<feature type="domain" description="PA14" evidence="8">
    <location>
        <begin position="3248"/>
        <end position="3385"/>
    </location>
</feature>
<dbReference type="InterPro" id="IPR014756">
    <property type="entry name" value="Ig_E-set"/>
</dbReference>
<dbReference type="SUPFAM" id="SSF117281">
    <property type="entry name" value="Kelch motif"/>
    <property type="match status" value="1"/>
</dbReference>
<dbReference type="Gene3D" id="2.60.40.10">
    <property type="entry name" value="Immunoglobulins"/>
    <property type="match status" value="4"/>
</dbReference>
<dbReference type="InterPro" id="IPR013320">
    <property type="entry name" value="ConA-like_dom_sf"/>
</dbReference>
<evidence type="ECO:0000256" key="2">
    <source>
        <dbReference type="ARBA" id="ARBA00022729"/>
    </source>
</evidence>
<keyword evidence="1" id="KW-0880">Kelch repeat</keyword>
<dbReference type="Pfam" id="PF24681">
    <property type="entry name" value="Kelch_KLHDC2_KLHL20_DRC7"/>
    <property type="match status" value="1"/>
</dbReference>
<dbReference type="Pfam" id="PF01833">
    <property type="entry name" value="TIG"/>
    <property type="match status" value="1"/>
</dbReference>
<dbReference type="SUPFAM" id="SSF81296">
    <property type="entry name" value="E set domains"/>
    <property type="match status" value="4"/>
</dbReference>
<feature type="compositionally biased region" description="Acidic residues" evidence="6">
    <location>
        <begin position="105"/>
        <end position="117"/>
    </location>
</feature>
<keyword evidence="2" id="KW-0732">Signal</keyword>
<organism evidence="9 10">
    <name type="scientific">Chara braunii</name>
    <name type="common">Braun's stonewort</name>
    <dbReference type="NCBI Taxonomy" id="69332"/>
    <lineage>
        <taxon>Eukaryota</taxon>
        <taxon>Viridiplantae</taxon>
        <taxon>Streptophyta</taxon>
        <taxon>Charophyceae</taxon>
        <taxon>Charales</taxon>
        <taxon>Characeae</taxon>
        <taxon>Chara</taxon>
    </lineage>
</organism>
<dbReference type="EMBL" id="BFEA01000001">
    <property type="protein sequence ID" value="GBG58751.1"/>
    <property type="molecule type" value="Genomic_DNA"/>
</dbReference>
<dbReference type="InterPro" id="IPR015915">
    <property type="entry name" value="Kelch-typ_b-propeller"/>
</dbReference>
<dbReference type="PANTHER" id="PTHR46093:SF18">
    <property type="entry name" value="FIBRONECTIN TYPE-III DOMAIN-CONTAINING PROTEIN"/>
    <property type="match status" value="1"/>
</dbReference>
<feature type="repeat" description="Filamin" evidence="5">
    <location>
        <begin position="3643"/>
        <end position="3751"/>
    </location>
</feature>
<protein>
    <recommendedName>
        <fullName evidence="11">IPT/TIG domain-containing protein</fullName>
    </recommendedName>
</protein>
<dbReference type="SUPFAM" id="SSF56988">
    <property type="entry name" value="Anthrax protective antigen"/>
    <property type="match status" value="1"/>
</dbReference>
<evidence type="ECO:0000256" key="5">
    <source>
        <dbReference type="PROSITE-ProRule" id="PRU00087"/>
    </source>
</evidence>
<feature type="compositionally biased region" description="Basic and acidic residues" evidence="6">
    <location>
        <begin position="54"/>
        <end position="70"/>
    </location>
</feature>
<comment type="caution">
    <text evidence="9">The sequence shown here is derived from an EMBL/GenBank/DDBJ whole genome shotgun (WGS) entry which is preliminary data.</text>
</comment>
<dbReference type="CDD" id="cd22842">
    <property type="entry name" value="Gal_Rha_Lectin_BGal"/>
    <property type="match status" value="1"/>
</dbReference>
<evidence type="ECO:0000259" key="7">
    <source>
        <dbReference type="PROSITE" id="PS50228"/>
    </source>
</evidence>
<dbReference type="PROSITE" id="PS50228">
    <property type="entry name" value="SUEL_LECTIN"/>
    <property type="match status" value="1"/>
</dbReference>
<dbReference type="PANTHER" id="PTHR46093">
    <property type="entry name" value="ACYL-COA-BINDING DOMAIN-CONTAINING PROTEIN 5"/>
    <property type="match status" value="1"/>
</dbReference>
<dbReference type="PROSITE" id="PS51820">
    <property type="entry name" value="PA14"/>
    <property type="match status" value="1"/>
</dbReference>
<dbReference type="SUPFAM" id="SSF49899">
    <property type="entry name" value="Concanavalin A-like lectins/glucanases"/>
    <property type="match status" value="6"/>
</dbReference>
<sequence>MVTHDLVKHDVDDLTCIDGIAAWNKVCALGEAVDDDQDSIMTAGGRRSKRTDKVHRDGLPTTLRDRKRLEQTISRALVSGEGGGGGRGGGGEGGGGGGGGGGKEGEDEEVDEEEDVDMVEKMAVEEEKEEKGDEEEEEEEEEEEVGAGHLPRRWHAPCEAAPTSTMATAAYSYMDREAVMIPFKYDDMEDVDSWIGSIRAYFEVQGTQRVNQSLILGTNVETVMWGFLEVQAMQVGYAKLDLTEWLKVTLVAALEEVLMTQYNDLHVVATVRIELDDLKRNKWQGTMHKLQLHVSKLFATPGLKMTAQSCFDVVNGTHFRYGTISWRPTFVKPLEIEFTYVGAYRRDYHWGRDFAEGWMGPSGVWRTNATQTFNDINQDYTNGWKLKFPTGMLQVWQPLKEGIMCPSPFDSGVKPLCGPGQPEGTIVPHPLVDGENNLIYPAGYPCKNATTNKEKASIDYCAPWSEAYGFFFGDGETWDMELTIDAVNFETNQLGNYLRGHSVFRHRYKAPKNLAFNTPWVAYFTGGNRIRSLNNNKEGRYRLETTVNIQGPNRSPIATNIPVLPVPYEQSENATFQIAAFDPDIDPDILETEILHFRLGTQREMGMLLANANPRFDPNPNSSSFRTTFVWYNRTYQALKEWNIRYKCDGNCSNCPMFWNCSMMPPWNTEVNMANSPPRISIEESTGIVTWVTGQGPYEIGQTGILPLRPGFYNLVVMIGSNSRDTSPNATQLVEVPLDFLLYLYPSMRYCAKGCLNMRPGIHTFRDKGLYGHADKQNDTYSNGTAWFPYRRWYYNSAGTGKCTICGGGWERREAIANHTVCQPPNQRSCGNKDCPGIWLDSKQEPVDKDENCRDNGNGGVPRSLVPLNSTCKINQPPVWVENGTTGHPRGDTPPQGVVIKVKRGKPVTFQLVAHDPDDCTELSIDSTGLYLGTDFVYPNTAPAGMRGNMANESWDMQLEETIRDPPSLTISGFQGRQIRRTFTWPAPFGGEDVDPRPNSATVCFYAFDNYIISKFRCITIQVLASRPVMWMDQRDNLPAEFRGNTPFNMTQFYVVPGNTLVFRMAAIQLTGLNPLFVELTQGTLPEGATFNYENSTLDDPVARIFIWTPKPGQECEYRLCFDARNSNRPVPDWTKTVPLDPKVTSDERCYLIHVTDTVLDFTGGGYVDVGRVVPTLRPPCGMSIGGWFYPRGDGGPEQNHTMPLLTAGYKMPDEPFTIVHGVWWQREILRTHYYSNDSVAFNVSDRFRVAYFDTHGKKLSTPMFCYRQWHFIMLTISAAGEVVLYVDGVDQARYAINDREWHQYLRLTDALKAEEVGGWIPLAGTAYQRARRQERKTTPHLFIGSTPDVAFDGLIDEVRVFARALSAEEVRRQMFQALDPPKEVNLTGYYKFNDGSQGLHSFNVYPKTVLVINDTGAENVTYKEPYHGEMDARLFPLTDYSGKGNVGTLSIVGNLSYEFVTTPMSPSCTGDLVPYIAHLQGGTNITVRGANFAESQWLKCFFNGKPVPAKFINRTAISCKAPPLDYPCSVAVETANNHNVTNSTIALYYLDTALVLNGEDEYLAVGLIDANTSTVGDGVYDNLEAVTDGYSIGMWVWPSGEMGQDDRIVFMLTSYVPTATVISPFFGRSLLEDGAPPEVPPFATLIGVYYDPAENVFEYSDRKNESFAASARGKIVADPDMWHYVMLTVTSERLARLYVDGELDAEFYSALLPVDLGPNGQFHVGGSHIYYEDLDGPDVEGLAPTSLPLPAAFSFVIGATSTTTTTGATNTDSSSSKSMALSARHSRQGRSSITTSSSDLNMMMLGMAEAPESSSPFEPLGKKEHLGRGREAWSSTHHHYYRHTRKAERSLLAIGPFGEGMNFAGMFKDITVWSRNLTACEVVQVMREGSLQRRDLLPTGASLQVNPEDNLVARYRLNHIDGLQVHDSSGHDNHGMVVSNTAQRLPLPVWKHTTLPFYPPCIGRAVQRRRDCASTKVYMEGPGTQEPWTLPNVCTGFYSNLRTGIVSLDGYENTTISGFGFANSPWLHCVLEGTLIPARFLSFADVECNVPALPRVGRYSLGVANMGLERPGNPIRLSLGKDWESMTTDERGIALASYLWKGKQEIADSCNKSLTILPTESNSPTGNSASNSTLIPSASAPAMEVFYPERKLTALEMAPFYDGIATFFESEQTNDLVAKQDFRGMTFGAWFFPIATDNCSEQPIMCFTSECTPYWNGADWAVESEMELCLMTRGDRVYLYSDKVDRYGSFVFNETLAQHVDVQSWHHAEVSIEAIDIEPPPFGAYGRDDLLVLKTSLKVDGKIVDGYPYDIRVPGLPNKNGSFFVGGVRCTLPSYVSVNASDIPDYFRPVPDYNPDAPCNPERDDQKFFRGYIDEVYVYTKTSGMFVDPPFSRILNHTDDLVYFRFNPRQGRTVSDTVFVPKVFAFPAADRPSVLGYMKTVGHDQTFPAPVENATLEYITAPWEPAVIDEDQRPSTSLDGGPVLIKGLNFARSEWLRCTYSTVELNAEHNQVMLTHPPRFSPATPKVLHRNRTYLGPAHYMSSRTGFSIFEAFCNASGADLPGVAAVQLVNPRAMPTTAEVLFRERALSLGGDVPTAVKIVGDTVDEPQVVKLECPAGMRFEEVVFASFGRPHGRCATQKAYCCDGRDCSPPCDTSNLQINEKCHSDNDRPENFTKNIWSTKDFVIANNVTTKLAGSNAYSFGAWVLPRSKEGSQAIISFGSLWSPQPNRALLQWRGLTAHTGVFYYYDDLINDVVMKHQDIGEDLVLAMDQWYNVFVTIDEDNEGRMYVNGFEVAQFSTRSRPDTSNITGTFIIGMDLDERLHPNEYFAGLLDEVQIYNRSLSQDEVIMFMCHTRKIRGELHEGTQGLVSYFRFNLDDPLMAETVIDDMNPMDKYTLARSTETQWNPLLMSFLMSNVTRPVIHTEYEYIGAPWFPSVMMSIDKVKGPLLPGRKIVVTGVNFAPRSTQVFINGTRHLDWTYINDTNLEIMTVTGVGGSHIEIQLSNGNVGACNGVSIGSAKYTREPGMEDLVQGYCAYYPLDGGVAEDTSGYGRHGRVMGGRPTENRDGLRDQAMHFAPGQYAEIPICAPGTGMTVARPGLTITGWFFFDDFPFPEYQGCDGHGIAALHGCQLEEEGYVLRDAWKHVALAVTDLETSQGTIYVNGRELASASRTDYAAPLLKILNGTIGGGEFSGKIDDIRIYSRLLDPMEIMAMYRTQEYALEFEPGENRTGHGAVIVARHVDIPAGMRGLVAVFADETGKSVTNIVPTVDNNFGLASPFEVLSSDGWSVRFTGFVFAPYTADYVFILRADDSVQLSVGDKLLINDTEYSGSERKERGKIHLDKGKWYPISLNYTDKLSGSSYRLQWRTTNGRIPLQVVPQRYLRSGKGPFMVEVWVYPYTVDGKHTVVGKTLDNGASGLAIGIEDGAVSVGVYVGCECASANPLHKCLSYRQARVGKAAIVPHKWQLIGAGYSGDKWEVYVDGWLRDTIKYDTTEYFVESSQPLLLGVESLVPGEEQKPWTGKAGTWPFHGLIDSVVVYSRAGFSQTKIVKDAECFFDVGPPEYLAAHLMLNEGIGRKVHQLALYDSENPDIPSLYGDGTLVWIPDPDAGESEGTYGSRSGWKKGGELPWPRWANSTGTEYKADLGKSLVSGMGLKDSVAGECGVFSITSRDICGAQLNFGGDNWTVGVFGPLHLSTEEVVLVVGNGIVDHGDGTYTATYRVQRSGDYFIRVFLNGEEKLGTKAHVHPGKTAASKSYLFGFLQDTQNLDELRDSLVGALVAFKVQTVDRYGNLRFTGGDKEWAFFFSGPYSFHGNVTDLDNGQYQIDYVARAAGKYQMFASVCGQPICTYGGATCMEGAWSARSYCTIDAKVPSPLNSDKCPFCITVREGGSLSLQPDSVWATFPDGNHLDLSKHFTLEAWIWKPRSEDYYIEGVSQFGIAPIQTNITGGRQYVLSKQSEHSGKGWWLALLPLEPAGQNNYSVEAGVYVGSEAFRILRTEGMKLEHWHHLAVTYDGINLRIFIDSNLTSVLSLKDKPPQYPRRNRQPVRVGKEFDGLIDEVKIFDIAKSEEEIAGPGAFCPSHIPEVGKGTQNLVAYYRFSDRASTFARDSSAWENNGYIGLVCDTADEDRNVTLTCPPRYRIGSILFASFGHIDGTCGSYEVVDGCGSPYVREVMENLCLGRESCTMVANRTLFGRPCRGATLTLAISALCDVFQPSEPYQRNNAPSKVGVADASSTSSPMCVGNMWYLLPDQMRGEINYSPDCAQFSMTEAIVGQGKSFALTAVDACGLNRTIGMQQFSMLMQFDGYVEFFPAENPTADRVEMSTCYPRVSPPMDLDTIKRTWGGAFGDDCDQYKHLYVFEYMPTRPGTGKIVVGVEDATIYSGYFVVVPGPISGSSLIDGPGLSDAWGGIQTTFNVIARDRFANLVKSNKDMYRLTVAVAGRKAVRMSSALRQGEPGKLDVFITYPSENNYTVEVQLDNVTFFSHLVAVSKPMFPQHKVTALAEAGPSTRPGTRFEHSGAAYKDSLYIFGGAKHDKSYIGETWKLDVGLVTPHLPTSQQLQQEDKLSRSILDDEDKGHFSFRVPIEVTGHNINNYTVEVVVDTSSLVLSGMMRPDCWDVMFATWEGEALQFWVDPVPGCNSTHSIFWVRIPSEGTYYLYFGNARITSPPVSNSSIFDFFEDFEDYNSGSPFRRFVFNDSSSSTHLTTTGNDNSSNPMVVESLKDAWVLDEVSTDTCSGPDFQRGAESSFKIVDSIAVSGTHSLLVDTRKEIGGSISRKVTKALTNSSRFILKGFFYDGLCPDASHWISPDFDQCESTQEDKKTLLPVRNGVGVHTASTHQRYASMYPWKGTSANRTVGWHSFAIYGGDEVLKMFVDGMHVARESERTTTLSKIFLRGGAFAYDKEEGNGYWDAIFVLPYDSSVTAKAYVSKTEPVLWNPSRTGWTQIVPTGPTTSHPPARQGHSAVVYDDKMWIFGGERSAYIYNDLWSFSFQDEVWTFSPALNEPPPPRHDHSAAVYRDAMFILGGRSPLPLSDFWMYSFTNRTWSKLEDAIYGLGRLFGHTTVVSGNIMYVYGGYIHDLGELSNGLWEYKFLSGRWIKLGPRTDADARNNSMVFEPDPSEAIVFPAEIPVPRFAHQATVRCAPERGNLGGEPSCAMYIFGGAGGPSMMESLGDIWKFIFADKKWIKLGNVGPTLARYDAAGGIVGDYWLNFGGVGEQGITFDEVQAIFVGDGGL</sequence>
<dbReference type="Pfam" id="PF02140">
    <property type="entry name" value="SUEL_Lectin"/>
    <property type="match status" value="1"/>
</dbReference>
<dbReference type="Gene3D" id="3.90.182.10">
    <property type="entry name" value="Toxin - Anthrax Protective Antigen,domain 1"/>
    <property type="match status" value="1"/>
</dbReference>
<evidence type="ECO:0000256" key="3">
    <source>
        <dbReference type="ARBA" id="ARBA00022737"/>
    </source>
</evidence>
<dbReference type="PROSITE" id="PS50194">
    <property type="entry name" value="FILAMIN_REPEAT"/>
    <property type="match status" value="1"/>
</dbReference>
<dbReference type="SMART" id="SM00557">
    <property type="entry name" value="IG_FLMN"/>
    <property type="match status" value="1"/>
</dbReference>
<keyword evidence="10" id="KW-1185">Reference proteome</keyword>
<evidence type="ECO:0000259" key="8">
    <source>
        <dbReference type="PROSITE" id="PS51820"/>
    </source>
</evidence>
<dbReference type="Gene3D" id="2.60.120.740">
    <property type="match status" value="1"/>
</dbReference>
<accession>A0A388JLV9</accession>
<keyword evidence="4" id="KW-1015">Disulfide bond</keyword>
<dbReference type="CDD" id="cd00102">
    <property type="entry name" value="IPT"/>
    <property type="match status" value="1"/>
</dbReference>
<feature type="compositionally biased region" description="Low complexity" evidence="6">
    <location>
        <begin position="1765"/>
        <end position="1784"/>
    </location>
</feature>
<dbReference type="InterPro" id="IPR011658">
    <property type="entry name" value="PA14_dom"/>
</dbReference>
<dbReference type="InterPro" id="IPR002909">
    <property type="entry name" value="IPT_dom"/>
</dbReference>
<dbReference type="OrthoDB" id="10251809at2759"/>
<feature type="compositionally biased region" description="Basic and acidic residues" evidence="6">
    <location>
        <begin position="118"/>
        <end position="131"/>
    </location>
</feature>
<dbReference type="SMART" id="SM00560">
    <property type="entry name" value="LamGL"/>
    <property type="match status" value="1"/>
</dbReference>
<dbReference type="Pfam" id="PF10102">
    <property type="entry name" value="DUF2341"/>
    <property type="match status" value="1"/>
</dbReference>
<dbReference type="Pfam" id="PF13385">
    <property type="entry name" value="Laminin_G_3"/>
    <property type="match status" value="4"/>
</dbReference>
<dbReference type="InterPro" id="IPR013783">
    <property type="entry name" value="Ig-like_fold"/>
</dbReference>
<dbReference type="SMART" id="SM00758">
    <property type="entry name" value="PA14"/>
    <property type="match status" value="1"/>
</dbReference>
<evidence type="ECO:0000256" key="4">
    <source>
        <dbReference type="ARBA" id="ARBA00023157"/>
    </source>
</evidence>
<evidence type="ECO:0000313" key="9">
    <source>
        <dbReference type="EMBL" id="GBG58751.1"/>
    </source>
</evidence>
<dbReference type="InterPro" id="IPR043159">
    <property type="entry name" value="Lectin_gal-bd_sf"/>
</dbReference>
<feature type="region of interest" description="Disordered" evidence="6">
    <location>
        <begin position="42"/>
        <end position="153"/>
    </location>
</feature>
<reference evidence="9 10" key="1">
    <citation type="journal article" date="2018" name="Cell">
        <title>The Chara Genome: Secondary Complexity and Implications for Plant Terrestrialization.</title>
        <authorList>
            <person name="Nishiyama T."/>
            <person name="Sakayama H."/>
            <person name="Vries J.D."/>
            <person name="Buschmann H."/>
            <person name="Saint-Marcoux D."/>
            <person name="Ullrich K.K."/>
            <person name="Haas F.B."/>
            <person name="Vanderstraeten L."/>
            <person name="Becker D."/>
            <person name="Lang D."/>
            <person name="Vosolsobe S."/>
            <person name="Rombauts S."/>
            <person name="Wilhelmsson P.K.I."/>
            <person name="Janitza P."/>
            <person name="Kern R."/>
            <person name="Heyl A."/>
            <person name="Rumpler F."/>
            <person name="Villalobos L.I.A.C."/>
            <person name="Clay J.M."/>
            <person name="Skokan R."/>
            <person name="Toyoda A."/>
            <person name="Suzuki Y."/>
            <person name="Kagoshima H."/>
            <person name="Schijlen E."/>
            <person name="Tajeshwar N."/>
            <person name="Catarino B."/>
            <person name="Hetherington A.J."/>
            <person name="Saltykova A."/>
            <person name="Bonnot C."/>
            <person name="Breuninger H."/>
            <person name="Symeonidi A."/>
            <person name="Radhakrishnan G.V."/>
            <person name="Van Nieuwerburgh F."/>
            <person name="Deforce D."/>
            <person name="Chang C."/>
            <person name="Karol K.G."/>
            <person name="Hedrich R."/>
            <person name="Ulvskov P."/>
            <person name="Glockner G."/>
            <person name="Delwiche C.F."/>
            <person name="Petrasek J."/>
            <person name="Van de Peer Y."/>
            <person name="Friml J."/>
            <person name="Beilby M."/>
            <person name="Dolan L."/>
            <person name="Kohara Y."/>
            <person name="Sugano S."/>
            <person name="Fujiyama A."/>
            <person name="Delaux P.-M."/>
            <person name="Quint M."/>
            <person name="TheiBen G."/>
            <person name="Hagemann M."/>
            <person name="Harholt J."/>
            <person name="Dunand C."/>
            <person name="Zachgo S."/>
            <person name="Langdale J."/>
            <person name="Maumus F."/>
            <person name="Straeten D.V.D."/>
            <person name="Gould S.B."/>
            <person name="Rensing S.A."/>
        </authorList>
    </citation>
    <scope>NUCLEOTIDE SEQUENCE [LARGE SCALE GENOMIC DNA]</scope>
    <source>
        <strain evidence="9 10">S276</strain>
    </source>
</reference>
<dbReference type="InterPro" id="IPR000922">
    <property type="entry name" value="Lectin_gal-bd_dom"/>
</dbReference>
<name>A0A388JLV9_CHABU</name>
<dbReference type="InterPro" id="IPR001298">
    <property type="entry name" value="Filamin/ABP280_rpt"/>
</dbReference>
<dbReference type="GO" id="GO:0030246">
    <property type="term" value="F:carbohydrate binding"/>
    <property type="evidence" value="ECO:0007669"/>
    <property type="project" value="InterPro"/>
</dbReference>
<dbReference type="Proteomes" id="UP000265515">
    <property type="component" value="Unassembled WGS sequence"/>
</dbReference>
<feature type="compositionally biased region" description="Acidic residues" evidence="6">
    <location>
        <begin position="132"/>
        <end position="145"/>
    </location>
</feature>